<accession>A0ABT0PIU8</accession>
<comment type="caution">
    <text evidence="2">The sequence shown here is derived from an EMBL/GenBank/DDBJ whole genome shotgun (WGS) entry which is preliminary data.</text>
</comment>
<protein>
    <submittedName>
        <fullName evidence="2">Uncharacterized protein</fullName>
    </submittedName>
</protein>
<dbReference type="Proteomes" id="UP001203338">
    <property type="component" value="Unassembled WGS sequence"/>
</dbReference>
<keyword evidence="3" id="KW-1185">Reference proteome</keyword>
<reference evidence="2 3" key="1">
    <citation type="submission" date="2022-05" db="EMBL/GenBank/DDBJ databases">
        <authorList>
            <person name="Park J.-S."/>
        </authorList>
    </citation>
    <scope>NUCLEOTIDE SEQUENCE [LARGE SCALE GENOMIC DNA]</scope>
    <source>
        <strain evidence="2 3">2012CJ34-2</strain>
    </source>
</reference>
<keyword evidence="1" id="KW-0732">Signal</keyword>
<feature type="signal peptide" evidence="1">
    <location>
        <begin position="1"/>
        <end position="25"/>
    </location>
</feature>
<dbReference type="RefSeq" id="WP_249700728.1">
    <property type="nucleotide sequence ID" value="NZ_JAMFLX010000022.1"/>
</dbReference>
<dbReference type="EMBL" id="JAMFLX010000022">
    <property type="protein sequence ID" value="MCL6271253.1"/>
    <property type="molecule type" value="Genomic_DNA"/>
</dbReference>
<evidence type="ECO:0000313" key="3">
    <source>
        <dbReference type="Proteomes" id="UP001203338"/>
    </source>
</evidence>
<organism evidence="2 3">
    <name type="scientific">Parendozoicomonas callyspongiae</name>
    <dbReference type="NCBI Taxonomy" id="2942213"/>
    <lineage>
        <taxon>Bacteria</taxon>
        <taxon>Pseudomonadati</taxon>
        <taxon>Pseudomonadota</taxon>
        <taxon>Gammaproteobacteria</taxon>
        <taxon>Oceanospirillales</taxon>
        <taxon>Endozoicomonadaceae</taxon>
        <taxon>Parendozoicomonas</taxon>
    </lineage>
</organism>
<gene>
    <name evidence="2" type="ORF">M3P05_15105</name>
</gene>
<sequence length="121" mass="13960">MKIDKKIWIIALVVLQYLPSTQSTAFGFQGFQDRCMEIMDPLSGSNPEIQSYLENLYEESISDGGLSGWIRLQDSMETLRSHADKGSLYKFRGAVVKKFEKIACHVWTVFIKLSLTYRKRM</sequence>
<evidence type="ECO:0000313" key="2">
    <source>
        <dbReference type="EMBL" id="MCL6271253.1"/>
    </source>
</evidence>
<feature type="chain" id="PRO_5045445899" evidence="1">
    <location>
        <begin position="26"/>
        <end position="121"/>
    </location>
</feature>
<evidence type="ECO:0000256" key="1">
    <source>
        <dbReference type="SAM" id="SignalP"/>
    </source>
</evidence>
<name>A0ABT0PIU8_9GAMM</name>
<proteinExistence type="predicted"/>